<protein>
    <submittedName>
        <fullName evidence="2">Uncharacterized protein</fullName>
    </submittedName>
</protein>
<organism evidence="2 3">
    <name type="scientific">Cladosporium halotolerans</name>
    <dbReference type="NCBI Taxonomy" id="1052096"/>
    <lineage>
        <taxon>Eukaryota</taxon>
        <taxon>Fungi</taxon>
        <taxon>Dikarya</taxon>
        <taxon>Ascomycota</taxon>
        <taxon>Pezizomycotina</taxon>
        <taxon>Dothideomycetes</taxon>
        <taxon>Dothideomycetidae</taxon>
        <taxon>Cladosporiales</taxon>
        <taxon>Cladosporiaceae</taxon>
        <taxon>Cladosporium</taxon>
    </lineage>
</organism>
<accession>A0AB34KCB2</accession>
<evidence type="ECO:0000313" key="2">
    <source>
        <dbReference type="EMBL" id="KAL1582758.1"/>
    </source>
</evidence>
<proteinExistence type="predicted"/>
<keyword evidence="3" id="KW-1185">Reference proteome</keyword>
<feature type="region of interest" description="Disordered" evidence="1">
    <location>
        <begin position="1"/>
        <end position="28"/>
    </location>
</feature>
<evidence type="ECO:0000313" key="3">
    <source>
        <dbReference type="Proteomes" id="UP000803884"/>
    </source>
</evidence>
<dbReference type="EMBL" id="JAAQHG020000044">
    <property type="protein sequence ID" value="KAL1582758.1"/>
    <property type="molecule type" value="Genomic_DNA"/>
</dbReference>
<feature type="region of interest" description="Disordered" evidence="1">
    <location>
        <begin position="46"/>
        <end position="122"/>
    </location>
</feature>
<dbReference type="GeneID" id="96009797"/>
<sequence length="122" mass="13750">MIAAFDDQQWHRRSPRPNMVSGQRKRKRMRRWDLLVVTGEAVKQVKPPRAAGMLQRARNVPPTRRSAHLHPPRLRSSLGVGEPGDAVSSRRHATHDRRHDTCPSTPEEKIFPAPGTRIAASG</sequence>
<gene>
    <name evidence="2" type="ORF">WHR41_08355</name>
</gene>
<dbReference type="RefSeq" id="XP_069225865.1">
    <property type="nucleotide sequence ID" value="XM_069376959.1"/>
</dbReference>
<comment type="caution">
    <text evidence="2">The sequence shown here is derived from an EMBL/GenBank/DDBJ whole genome shotgun (WGS) entry which is preliminary data.</text>
</comment>
<evidence type="ECO:0000256" key="1">
    <source>
        <dbReference type="SAM" id="MobiDB-lite"/>
    </source>
</evidence>
<feature type="compositionally biased region" description="Basic and acidic residues" evidence="1">
    <location>
        <begin position="97"/>
        <end position="110"/>
    </location>
</feature>
<name>A0AB34KCB2_9PEZI</name>
<dbReference type="Proteomes" id="UP000803884">
    <property type="component" value="Unassembled WGS sequence"/>
</dbReference>
<dbReference type="AlphaFoldDB" id="A0AB34KCB2"/>
<reference evidence="2 3" key="1">
    <citation type="journal article" date="2020" name="Microbiol. Resour. Announc.">
        <title>Draft Genome Sequence of a Cladosporium Species Isolated from the Mesophotic Ascidian Didemnum maculosum.</title>
        <authorList>
            <person name="Gioti A."/>
            <person name="Siaperas R."/>
            <person name="Nikolaivits E."/>
            <person name="Le Goff G."/>
            <person name="Ouazzani J."/>
            <person name="Kotoulas G."/>
            <person name="Topakas E."/>
        </authorList>
    </citation>
    <scope>NUCLEOTIDE SEQUENCE [LARGE SCALE GENOMIC DNA]</scope>
    <source>
        <strain evidence="2 3">TM138-S3</strain>
    </source>
</reference>